<dbReference type="EMBL" id="CP120682">
    <property type="protein sequence ID" value="WKN34285.1"/>
    <property type="molecule type" value="Genomic_DNA"/>
</dbReference>
<feature type="transmembrane region" description="Helical" evidence="1">
    <location>
        <begin position="12"/>
        <end position="36"/>
    </location>
</feature>
<keyword evidence="1" id="KW-0472">Membrane</keyword>
<organism evidence="2">
    <name type="scientific">Roseihalotalea indica</name>
    <dbReference type="NCBI Taxonomy" id="2867963"/>
    <lineage>
        <taxon>Bacteria</taxon>
        <taxon>Pseudomonadati</taxon>
        <taxon>Bacteroidota</taxon>
        <taxon>Cytophagia</taxon>
        <taxon>Cytophagales</taxon>
        <taxon>Catalimonadaceae</taxon>
        <taxon>Roseihalotalea</taxon>
    </lineage>
</organism>
<feature type="transmembrane region" description="Helical" evidence="1">
    <location>
        <begin position="78"/>
        <end position="101"/>
    </location>
</feature>
<dbReference type="InterPro" id="IPR025250">
    <property type="entry name" value="DUF4199"/>
</dbReference>
<gene>
    <name evidence="2" type="ORF">K4G66_18055</name>
</gene>
<proteinExistence type="predicted"/>
<evidence type="ECO:0000313" key="2">
    <source>
        <dbReference type="EMBL" id="WKN34285.1"/>
    </source>
</evidence>
<sequence length="188" mass="21329">MSDQPKPARAILQVGVKYGLVGSVIGIGLFFAMRWLGENPMIWTSPKLIAYCVLFAVFSLLAILEFRRYHLIGKWKFWQGLALGVLVYSVISLTTFLVSAITMQFDPDMLQSYREVSIQSLETNREGFIEQFGEERYAETKEVVMVTTLWDVALDDLFKKMLIGFFLTVTIVLAISIISSLQAREPSK</sequence>
<accession>A0AA49JEU3</accession>
<dbReference type="Pfam" id="PF13858">
    <property type="entry name" value="DUF4199"/>
    <property type="match status" value="1"/>
</dbReference>
<evidence type="ECO:0000256" key="1">
    <source>
        <dbReference type="SAM" id="Phobius"/>
    </source>
</evidence>
<keyword evidence="1" id="KW-1133">Transmembrane helix</keyword>
<name>A0AA49JEU3_9BACT</name>
<feature type="transmembrane region" description="Helical" evidence="1">
    <location>
        <begin position="48"/>
        <end position="66"/>
    </location>
</feature>
<feature type="transmembrane region" description="Helical" evidence="1">
    <location>
        <begin position="161"/>
        <end position="181"/>
    </location>
</feature>
<keyword evidence="1" id="KW-0812">Transmembrane</keyword>
<reference evidence="2" key="1">
    <citation type="journal article" date="2023" name="Comput. Struct. Biotechnol. J.">
        <title>Discovery of a novel marine Bacteroidetes with a rich repertoire of carbohydrate-active enzymes.</title>
        <authorList>
            <person name="Chen B."/>
            <person name="Liu G."/>
            <person name="Chen Q."/>
            <person name="Wang H."/>
            <person name="Liu L."/>
            <person name="Tang K."/>
        </authorList>
    </citation>
    <scope>NUCLEOTIDE SEQUENCE</scope>
    <source>
        <strain evidence="2">TK19036</strain>
    </source>
</reference>
<protein>
    <submittedName>
        <fullName evidence="2">DUF4199 domain-containing protein</fullName>
    </submittedName>
</protein>
<reference evidence="2" key="2">
    <citation type="journal article" date="2024" name="Antonie Van Leeuwenhoek">
        <title>Roseihalotalea indica gen. nov., sp. nov., a halophilic Bacteroidetes from mesopelagic Southwest Indian Ocean with higher carbohydrate metabolic potential.</title>
        <authorList>
            <person name="Chen B."/>
            <person name="Zhang M."/>
            <person name="Lin D."/>
            <person name="Ye J."/>
            <person name="Tang K."/>
        </authorList>
    </citation>
    <scope>NUCLEOTIDE SEQUENCE</scope>
    <source>
        <strain evidence="2">TK19036</strain>
    </source>
</reference>
<dbReference type="AlphaFoldDB" id="A0AA49JEU3"/>